<dbReference type="InterPro" id="IPR009057">
    <property type="entry name" value="Homeodomain-like_sf"/>
</dbReference>
<dbReference type="GO" id="GO:0008156">
    <property type="term" value="P:negative regulation of DNA replication"/>
    <property type="evidence" value="ECO:0007669"/>
    <property type="project" value="TreeGrafter"/>
</dbReference>
<dbReference type="PANTHER" id="PTHR46734:SF1">
    <property type="entry name" value="TELOMERIC REPEAT-BINDING FACTOR 1"/>
    <property type="match status" value="1"/>
</dbReference>
<dbReference type="InterPro" id="IPR017357">
    <property type="entry name" value="TERF1/2"/>
</dbReference>
<dbReference type="GO" id="GO:0007004">
    <property type="term" value="P:telomere maintenance via telomerase"/>
    <property type="evidence" value="ECO:0007669"/>
    <property type="project" value="TreeGrafter"/>
</dbReference>
<evidence type="ECO:0000259" key="13">
    <source>
        <dbReference type="PROSITE" id="PS51294"/>
    </source>
</evidence>
<dbReference type="PIRSF" id="PIRSF038016">
    <property type="entry name" value="Telomere_bd-1_Pin2"/>
    <property type="match status" value="1"/>
</dbReference>
<dbReference type="GO" id="GO:1905839">
    <property type="term" value="P:negative regulation of telomeric D-loop disassembly"/>
    <property type="evidence" value="ECO:0007669"/>
    <property type="project" value="TreeGrafter"/>
</dbReference>
<dbReference type="FunFam" id="1.25.40.210:FF:000001">
    <property type="entry name" value="Telomeric repeat-binding factor"/>
    <property type="match status" value="1"/>
</dbReference>
<evidence type="ECO:0000256" key="2">
    <source>
        <dbReference type="ARBA" id="ARBA00022454"/>
    </source>
</evidence>
<name>A0A484C5A4_PERFV</name>
<protein>
    <recommendedName>
        <fullName evidence="10">Telomeric repeat-binding factor</fullName>
    </recommendedName>
</protein>
<evidence type="ECO:0000259" key="12">
    <source>
        <dbReference type="PROSITE" id="PS50090"/>
    </source>
</evidence>
<dbReference type="EMBL" id="SCKG01000022">
    <property type="protein sequence ID" value="TDG97202.1"/>
    <property type="molecule type" value="Genomic_DNA"/>
</dbReference>
<dbReference type="InterPro" id="IPR017930">
    <property type="entry name" value="Myb_dom"/>
</dbReference>
<keyword evidence="9 10" id="KW-0131">Cell cycle</keyword>
<dbReference type="InterPro" id="IPR036507">
    <property type="entry name" value="Telomere_rpt-bd_fac_dimer_sf"/>
</dbReference>
<comment type="caution">
    <text evidence="14">The sequence shown here is derived from an EMBL/GenBank/DDBJ whole genome shotgun (WGS) entry which is preliminary data.</text>
</comment>
<keyword evidence="6 10" id="KW-0779">Telomere</keyword>
<evidence type="ECO:0000313" key="14">
    <source>
        <dbReference type="EMBL" id="TDG97202.1"/>
    </source>
</evidence>
<dbReference type="Gene3D" id="1.10.10.60">
    <property type="entry name" value="Homeodomain-like"/>
    <property type="match status" value="1"/>
</dbReference>
<feature type="domain" description="Myb-like" evidence="12">
    <location>
        <begin position="301"/>
        <end position="354"/>
    </location>
</feature>
<dbReference type="PROSITE" id="PS51294">
    <property type="entry name" value="HTH_MYB"/>
    <property type="match status" value="1"/>
</dbReference>
<feature type="region of interest" description="Disordered" evidence="11">
    <location>
        <begin position="285"/>
        <end position="307"/>
    </location>
</feature>
<dbReference type="SUPFAM" id="SSF46689">
    <property type="entry name" value="Homeodomain-like"/>
    <property type="match status" value="1"/>
</dbReference>
<dbReference type="InterPro" id="IPR052450">
    <property type="entry name" value="TRBD-Containing_Protein"/>
</dbReference>
<dbReference type="CDD" id="cd11660">
    <property type="entry name" value="SANT_TRF"/>
    <property type="match status" value="1"/>
</dbReference>
<dbReference type="SMART" id="SM00717">
    <property type="entry name" value="SANT"/>
    <property type="match status" value="1"/>
</dbReference>
<evidence type="ECO:0000256" key="8">
    <source>
        <dbReference type="ARBA" id="ARBA00023242"/>
    </source>
</evidence>
<keyword evidence="5" id="KW-0832">Ubl conjugation</keyword>
<dbReference type="GO" id="GO:0071532">
    <property type="term" value="F:ankyrin repeat binding"/>
    <property type="evidence" value="ECO:0007669"/>
    <property type="project" value="TreeGrafter"/>
</dbReference>
<dbReference type="GO" id="GO:0003691">
    <property type="term" value="F:double-stranded telomeric DNA binding"/>
    <property type="evidence" value="ECO:0007669"/>
    <property type="project" value="UniProtKB-UniRule"/>
</dbReference>
<comment type="function">
    <text evidence="10">Binds the telomeric double-stranded 5'-TTAGGG-3' repeat.</text>
</comment>
<evidence type="ECO:0000313" key="15">
    <source>
        <dbReference type="Proteomes" id="UP000295070"/>
    </source>
</evidence>
<dbReference type="Proteomes" id="UP000295070">
    <property type="component" value="Chromosome 22"/>
</dbReference>
<dbReference type="GO" id="GO:0098505">
    <property type="term" value="F:G-rich strand telomeric DNA binding"/>
    <property type="evidence" value="ECO:0007669"/>
    <property type="project" value="TreeGrafter"/>
</dbReference>
<dbReference type="Gene3D" id="1.25.40.210">
    <property type="entry name" value="Telomere repeat-binding factor, dimerisation domain"/>
    <property type="match status" value="1"/>
</dbReference>
<dbReference type="GO" id="GO:0000783">
    <property type="term" value="C:nuclear telomere cap complex"/>
    <property type="evidence" value="ECO:0007669"/>
    <property type="project" value="TreeGrafter"/>
</dbReference>
<evidence type="ECO:0000256" key="5">
    <source>
        <dbReference type="ARBA" id="ARBA00022843"/>
    </source>
</evidence>
<dbReference type="Pfam" id="PF00249">
    <property type="entry name" value="Myb_DNA-binding"/>
    <property type="match status" value="1"/>
</dbReference>
<feature type="domain" description="HTH myb-type" evidence="13">
    <location>
        <begin position="307"/>
        <end position="358"/>
    </location>
</feature>
<evidence type="ECO:0000256" key="9">
    <source>
        <dbReference type="ARBA" id="ARBA00023306"/>
    </source>
</evidence>
<dbReference type="GO" id="GO:0008301">
    <property type="term" value="F:DNA binding, bending"/>
    <property type="evidence" value="ECO:0007669"/>
    <property type="project" value="TreeGrafter"/>
</dbReference>
<keyword evidence="4" id="KW-0597">Phosphoprotein</keyword>
<proteinExistence type="predicted"/>
<dbReference type="PANTHER" id="PTHR46734">
    <property type="entry name" value="TELOMERIC REPEAT-BINDING FACTOR 1 TERF1"/>
    <property type="match status" value="1"/>
</dbReference>
<dbReference type="STRING" id="8167.A0A484C5A4"/>
<accession>A0A484C5A4</accession>
<evidence type="ECO:0000256" key="7">
    <source>
        <dbReference type="ARBA" id="ARBA00023125"/>
    </source>
</evidence>
<keyword evidence="7 10" id="KW-0238">DNA-binding</keyword>
<dbReference type="GO" id="GO:0003720">
    <property type="term" value="F:telomerase activity"/>
    <property type="evidence" value="ECO:0007669"/>
    <property type="project" value="TreeGrafter"/>
</dbReference>
<evidence type="ECO:0000256" key="4">
    <source>
        <dbReference type="ARBA" id="ARBA00022553"/>
    </source>
</evidence>
<feature type="compositionally biased region" description="Polar residues" evidence="11">
    <location>
        <begin position="285"/>
        <end position="299"/>
    </location>
</feature>
<evidence type="ECO:0000256" key="1">
    <source>
        <dbReference type="ARBA" id="ARBA00004574"/>
    </source>
</evidence>
<keyword evidence="8 10" id="KW-0539">Nucleus</keyword>
<dbReference type="InterPro" id="IPR013867">
    <property type="entry name" value="Telomere_rpt-bd_fac_dimer_dom"/>
</dbReference>
<reference evidence="14 15" key="1">
    <citation type="submission" date="2019-01" db="EMBL/GenBank/DDBJ databases">
        <title>A chromosome-scale genome assembly of the yellow perch, Perca flavescens.</title>
        <authorList>
            <person name="Feron R."/>
            <person name="Morvezen R."/>
            <person name="Bestin A."/>
            <person name="Haffray P."/>
            <person name="Klopp C."/>
            <person name="Zahm M."/>
            <person name="Cabau C."/>
            <person name="Roques C."/>
            <person name="Donnadieu C."/>
            <person name="Bouchez O."/>
            <person name="Christie M."/>
            <person name="Larson W."/>
            <person name="Guiguen Y."/>
        </authorList>
    </citation>
    <scope>NUCLEOTIDE SEQUENCE [LARGE SCALE GENOMIC DNA]</scope>
    <source>
        <strain evidence="14">YP-PL-M2</strain>
        <tissue evidence="14">Blood</tissue>
    </source>
</reference>
<keyword evidence="15" id="KW-1185">Reference proteome</keyword>
<evidence type="ECO:0000256" key="3">
    <source>
        <dbReference type="ARBA" id="ARBA00022499"/>
    </source>
</evidence>
<comment type="subcellular location">
    <subcellularLocation>
        <location evidence="1">Chromosome</location>
        <location evidence="1">Telomere</location>
    </subcellularLocation>
    <subcellularLocation>
        <location evidence="10">Nucleus</location>
    </subcellularLocation>
</comment>
<dbReference type="GO" id="GO:0042803">
    <property type="term" value="F:protein homodimerization activity"/>
    <property type="evidence" value="ECO:0007669"/>
    <property type="project" value="UniProtKB-UniRule"/>
</dbReference>
<dbReference type="GO" id="GO:0008017">
    <property type="term" value="F:microtubule binding"/>
    <property type="evidence" value="ECO:0007669"/>
    <property type="project" value="TreeGrafter"/>
</dbReference>
<dbReference type="AlphaFoldDB" id="A0A484C5A4"/>
<keyword evidence="3" id="KW-1017">Isopeptide bond</keyword>
<gene>
    <name evidence="14" type="ORF">EPR50_G00223960</name>
</gene>
<comment type="subunit">
    <text evidence="10">Homodimer.</text>
</comment>
<sequence length="360" mass="41066">MEPEINNKTATVASYIDGSVRFAQVTAVATGWMLDFMFVSLCRRFKEGKFDEFNEALLTLQAISQTPSLKGDLHDEKTMICAFLARVMHGKQLDVLFEEDDDVMPLMSAAKIWSNLEHTVADESLFTTITILLLVQSVAVCLEKGKLSSASSVLKWLDNNNEFPQKVRVKLSTIVTRRETYHPFLMSFSFSRLLETIQTYLDAYLEKNPSDYLLKAAEMMVQSQNIEGLEDVVTQDSSLSEEANKSTEGRKTKRKLLSTKITDAWKPDTCKKAFVSLRRISKNELSQMTSRKSTDTSKITKTRKPPQKWTSQLDKYLKDGVKHHGQGKWSRILLDYDFEGRTGTMLKDRWRVLMKADKVG</sequence>
<evidence type="ECO:0000256" key="10">
    <source>
        <dbReference type="PIRNR" id="PIRNR038016"/>
    </source>
</evidence>
<keyword evidence="2" id="KW-0158">Chromosome</keyword>
<dbReference type="PROSITE" id="PS50090">
    <property type="entry name" value="MYB_LIKE"/>
    <property type="match status" value="1"/>
</dbReference>
<evidence type="ECO:0000256" key="11">
    <source>
        <dbReference type="SAM" id="MobiDB-lite"/>
    </source>
</evidence>
<evidence type="ECO:0000256" key="6">
    <source>
        <dbReference type="ARBA" id="ARBA00022895"/>
    </source>
</evidence>
<dbReference type="Pfam" id="PF08558">
    <property type="entry name" value="TRF"/>
    <property type="match status" value="1"/>
</dbReference>
<dbReference type="SUPFAM" id="SSF63600">
    <property type="entry name" value="Telomeric repeat binding factor (TRF) dimerisation domain"/>
    <property type="match status" value="1"/>
</dbReference>
<organism evidence="14 15">
    <name type="scientific">Perca flavescens</name>
    <name type="common">American yellow perch</name>
    <name type="synonym">Morone flavescens</name>
    <dbReference type="NCBI Taxonomy" id="8167"/>
    <lineage>
        <taxon>Eukaryota</taxon>
        <taxon>Metazoa</taxon>
        <taxon>Chordata</taxon>
        <taxon>Craniata</taxon>
        <taxon>Vertebrata</taxon>
        <taxon>Euteleostomi</taxon>
        <taxon>Actinopterygii</taxon>
        <taxon>Neopterygii</taxon>
        <taxon>Teleostei</taxon>
        <taxon>Neoteleostei</taxon>
        <taxon>Acanthomorphata</taxon>
        <taxon>Eupercaria</taxon>
        <taxon>Perciformes</taxon>
        <taxon>Percoidei</taxon>
        <taxon>Percidae</taxon>
        <taxon>Percinae</taxon>
        <taxon>Perca</taxon>
    </lineage>
</organism>
<dbReference type="InterPro" id="IPR001005">
    <property type="entry name" value="SANT/Myb"/>
</dbReference>
<dbReference type="GO" id="GO:0005654">
    <property type="term" value="C:nucleoplasm"/>
    <property type="evidence" value="ECO:0007669"/>
    <property type="project" value="UniProtKB-ARBA"/>
</dbReference>